<accession>E0QA95</accession>
<evidence type="ECO:0000256" key="2">
    <source>
        <dbReference type="ARBA" id="ARBA00022679"/>
    </source>
</evidence>
<dbReference type="InterPro" id="IPR002941">
    <property type="entry name" value="DNA_methylase_N4/N6"/>
</dbReference>
<dbReference type="SUPFAM" id="SSF53335">
    <property type="entry name" value="S-adenosyl-L-methionine-dependent methyltransferases"/>
    <property type="match status" value="1"/>
</dbReference>
<evidence type="ECO:0000259" key="4">
    <source>
        <dbReference type="Pfam" id="PF01555"/>
    </source>
</evidence>
<dbReference type="Pfam" id="PF01555">
    <property type="entry name" value="N6_N4_Mtase"/>
    <property type="match status" value="1"/>
</dbReference>
<dbReference type="PRINTS" id="PR00508">
    <property type="entry name" value="S21N4MTFRASE"/>
</dbReference>
<dbReference type="InterPro" id="IPR001091">
    <property type="entry name" value="RM_Methyltransferase"/>
</dbReference>
<reference evidence="5 6" key="1">
    <citation type="submission" date="2010-08" db="EMBL/GenBank/DDBJ databases">
        <authorList>
            <person name="Muzny D."/>
            <person name="Qin X."/>
            <person name="Deng J."/>
            <person name="Jiang H."/>
            <person name="Liu Y."/>
            <person name="Qu J."/>
            <person name="Song X.-Z."/>
            <person name="Zhang L."/>
            <person name="Thornton R."/>
            <person name="Coyle M."/>
            <person name="Francisco L."/>
            <person name="Jackson L."/>
            <person name="Javaid M."/>
            <person name="Korchina V."/>
            <person name="Kovar C."/>
            <person name="Mata R."/>
            <person name="Mathew T."/>
            <person name="Ngo R."/>
            <person name="Nguyen L."/>
            <person name="Nguyen N."/>
            <person name="Okwuonu G."/>
            <person name="Ongeri F."/>
            <person name="Pham C."/>
            <person name="Simmons D."/>
            <person name="Wilczek-Boney K."/>
            <person name="Hale W."/>
            <person name="Jakkamsetti A."/>
            <person name="Pham P."/>
            <person name="Ruth R."/>
            <person name="San Lucas F."/>
            <person name="Warren J."/>
            <person name="Zhang J."/>
            <person name="Zhao Z."/>
            <person name="Zhou C."/>
            <person name="Zhu D."/>
            <person name="Lee S."/>
            <person name="Bess C."/>
            <person name="Blankenburg K."/>
            <person name="Forbes L."/>
            <person name="Fu Q."/>
            <person name="Gubbala S."/>
            <person name="Hirani K."/>
            <person name="Jayaseelan J.C."/>
            <person name="Lara F."/>
            <person name="Munidasa M."/>
            <person name="Palculict T."/>
            <person name="Patil S."/>
            <person name="Pu L.-L."/>
            <person name="Saada N."/>
            <person name="Tang L."/>
            <person name="Weissenberger G."/>
            <person name="Zhu Y."/>
            <person name="Hemphill L."/>
            <person name="Shang Y."/>
            <person name="Youmans B."/>
            <person name="Ayvaz T."/>
            <person name="Ross M."/>
            <person name="Santibanez J."/>
            <person name="Aqrawi P."/>
            <person name="Gross S."/>
            <person name="Joshi V."/>
            <person name="Fowler G."/>
            <person name="Nazareth L."/>
            <person name="Reid J."/>
            <person name="Worley K."/>
            <person name="Petrosino J."/>
            <person name="Highlander S."/>
            <person name="Gibbs R."/>
        </authorList>
    </citation>
    <scope>NUCLEOTIDE SEQUENCE [LARGE SCALE GENOMIC DNA]</scope>
    <source>
        <strain evidence="5 6">ATCC 27679</strain>
    </source>
</reference>
<dbReference type="InterPro" id="IPR029063">
    <property type="entry name" value="SAM-dependent_MTases_sf"/>
</dbReference>
<dbReference type="PANTHER" id="PTHR13370:SF3">
    <property type="entry name" value="TRNA (GUANINE(10)-N2)-METHYLTRANSFERASE HOMOLOG"/>
    <property type="match status" value="1"/>
</dbReference>
<feature type="region of interest" description="Disordered" evidence="3">
    <location>
        <begin position="1"/>
        <end position="30"/>
    </location>
</feature>
<dbReference type="REBASE" id="49603">
    <property type="entry name" value="M2.Bde27679ORF2052P"/>
</dbReference>
<evidence type="ECO:0000313" key="5">
    <source>
        <dbReference type="EMBL" id="EFM40572.1"/>
    </source>
</evidence>
<evidence type="ECO:0000256" key="1">
    <source>
        <dbReference type="ARBA" id="ARBA00022603"/>
    </source>
</evidence>
<proteinExistence type="predicted"/>
<evidence type="ECO:0000256" key="3">
    <source>
        <dbReference type="SAM" id="MobiDB-lite"/>
    </source>
</evidence>
<protein>
    <submittedName>
        <fullName evidence="5">Putative DNA (Cytosine-5-)-methyltransferase</fullName>
        <ecNumber evidence="5">2.1.1.72</ecNumber>
    </submittedName>
</protein>
<dbReference type="EC" id="2.1.1.72" evidence="5"/>
<feature type="domain" description="DNA methylase N-4/N-6" evidence="4">
    <location>
        <begin position="6"/>
        <end position="87"/>
    </location>
</feature>
<dbReference type="GO" id="GO:0009007">
    <property type="term" value="F:site-specific DNA-methyltransferase (adenine-specific) activity"/>
    <property type="evidence" value="ECO:0007669"/>
    <property type="project" value="UniProtKB-EC"/>
</dbReference>
<dbReference type="GO" id="GO:0008170">
    <property type="term" value="F:N-methyltransferase activity"/>
    <property type="evidence" value="ECO:0007669"/>
    <property type="project" value="InterPro"/>
</dbReference>
<dbReference type="AlphaFoldDB" id="E0QA95"/>
<dbReference type="GO" id="GO:0003677">
    <property type="term" value="F:DNA binding"/>
    <property type="evidence" value="ECO:0007669"/>
    <property type="project" value="InterPro"/>
</dbReference>
<evidence type="ECO:0000313" key="6">
    <source>
        <dbReference type="Proteomes" id="UP000003323"/>
    </source>
</evidence>
<comment type="caution">
    <text evidence="5">The sequence shown here is derived from an EMBL/GenBank/DDBJ whole genome shotgun (WGS) entry which is preliminary data.</text>
</comment>
<name>E0QA95_9BIFI</name>
<dbReference type="GO" id="GO:0005737">
    <property type="term" value="C:cytoplasm"/>
    <property type="evidence" value="ECO:0007669"/>
    <property type="project" value="TreeGrafter"/>
</dbReference>
<dbReference type="PANTHER" id="PTHR13370">
    <property type="entry name" value="RNA METHYLASE-RELATED"/>
    <property type="match status" value="1"/>
</dbReference>
<dbReference type="GO" id="GO:0032259">
    <property type="term" value="P:methylation"/>
    <property type="evidence" value="ECO:0007669"/>
    <property type="project" value="UniProtKB-KW"/>
</dbReference>
<dbReference type="Proteomes" id="UP000003323">
    <property type="component" value="Unassembled WGS sequence"/>
</dbReference>
<sequence>MKEMNGGKQMKDVWTGSLTPKREKIEGKHPTQKPLYLLERIILSSTEPGDLVLDPFCGSSTTGVAAQKLGRKYIGIDNEPEYIELSKRRLQKDIG</sequence>
<dbReference type="HOGENOM" id="CLU_162747_1_0_11"/>
<gene>
    <name evidence="5" type="primary">babI</name>
    <name evidence="5" type="ORF">HMPREF0168_2053</name>
</gene>
<feature type="compositionally biased region" description="Basic and acidic residues" evidence="3">
    <location>
        <begin position="20"/>
        <end position="29"/>
    </location>
</feature>
<dbReference type="EMBL" id="AEEQ01000013">
    <property type="protein sequence ID" value="EFM40572.1"/>
    <property type="molecule type" value="Genomic_DNA"/>
</dbReference>
<dbReference type="Gene3D" id="3.40.50.150">
    <property type="entry name" value="Vaccinia Virus protein VP39"/>
    <property type="match status" value="1"/>
</dbReference>
<keyword evidence="2 5" id="KW-0808">Transferase</keyword>
<feature type="compositionally biased region" description="Basic and acidic residues" evidence="3">
    <location>
        <begin position="1"/>
        <end position="11"/>
    </location>
</feature>
<keyword evidence="1 5" id="KW-0489">Methyltransferase</keyword>
<organism evidence="5 6">
    <name type="scientific">Bifidobacterium dentium ATCC 27679</name>
    <dbReference type="NCBI Taxonomy" id="871562"/>
    <lineage>
        <taxon>Bacteria</taxon>
        <taxon>Bacillati</taxon>
        <taxon>Actinomycetota</taxon>
        <taxon>Actinomycetes</taxon>
        <taxon>Bifidobacteriales</taxon>
        <taxon>Bifidobacteriaceae</taxon>
        <taxon>Bifidobacterium</taxon>
    </lineage>
</organism>